<evidence type="ECO:0008006" key="3">
    <source>
        <dbReference type="Google" id="ProtNLM"/>
    </source>
</evidence>
<name>A0A381YNS2_9ZZZZ</name>
<dbReference type="Gene3D" id="3.40.30.10">
    <property type="entry name" value="Glutaredoxin"/>
    <property type="match status" value="1"/>
</dbReference>
<dbReference type="Pfam" id="PF10262">
    <property type="entry name" value="Rdx"/>
    <property type="match status" value="1"/>
</dbReference>
<dbReference type="EMBL" id="UINC01018668">
    <property type="protein sequence ID" value="SVA78619.1"/>
    <property type="molecule type" value="Genomic_DNA"/>
</dbReference>
<dbReference type="SUPFAM" id="SSF52833">
    <property type="entry name" value="Thioredoxin-like"/>
    <property type="match status" value="1"/>
</dbReference>
<dbReference type="AlphaFoldDB" id="A0A381YNS2"/>
<organism evidence="2">
    <name type="scientific">marine metagenome</name>
    <dbReference type="NCBI Taxonomy" id="408172"/>
    <lineage>
        <taxon>unclassified sequences</taxon>
        <taxon>metagenomes</taxon>
        <taxon>ecological metagenomes</taxon>
    </lineage>
</organism>
<protein>
    <recommendedName>
        <fullName evidence="3">SelT/selW/selH selenoprotein domain-containing protein</fullName>
    </recommendedName>
</protein>
<dbReference type="InterPro" id="IPR036249">
    <property type="entry name" value="Thioredoxin-like_sf"/>
</dbReference>
<evidence type="ECO:0000313" key="2">
    <source>
        <dbReference type="EMBL" id="SVA78619.1"/>
    </source>
</evidence>
<accession>A0A381YNS2</accession>
<gene>
    <name evidence="2" type="ORF">METZ01_LOCUS131473</name>
</gene>
<keyword evidence="1" id="KW-0676">Redox-active center</keyword>
<proteinExistence type="predicted"/>
<dbReference type="InterPro" id="IPR011893">
    <property type="entry name" value="Selenoprotein_Rdx-typ"/>
</dbReference>
<evidence type="ECO:0000256" key="1">
    <source>
        <dbReference type="ARBA" id="ARBA00023284"/>
    </source>
</evidence>
<reference evidence="2" key="1">
    <citation type="submission" date="2018-05" db="EMBL/GenBank/DDBJ databases">
        <authorList>
            <person name="Lanie J.A."/>
            <person name="Ng W.-L."/>
            <person name="Kazmierczak K.M."/>
            <person name="Andrzejewski T.M."/>
            <person name="Davidsen T.M."/>
            <person name="Wayne K.J."/>
            <person name="Tettelin H."/>
            <person name="Glass J.I."/>
            <person name="Rusch D."/>
            <person name="Podicherti R."/>
            <person name="Tsui H.-C.T."/>
            <person name="Winkler M.E."/>
        </authorList>
    </citation>
    <scope>NUCLEOTIDE SEQUENCE</scope>
</reference>
<sequence length="61" mass="6637">MVSEFFQAYGGDAAISLTPSDGGRFEVRFNGKKIWDKAEAGGIYPSLTNVREIKATINQAL</sequence>